<evidence type="ECO:0000256" key="2">
    <source>
        <dbReference type="ARBA" id="ARBA00022448"/>
    </source>
</evidence>
<evidence type="ECO:0000256" key="5">
    <source>
        <dbReference type="ARBA" id="ARBA00022927"/>
    </source>
</evidence>
<dbReference type="STRING" id="321763.SAMN04488692_10939"/>
<keyword evidence="8 9" id="KW-0472">Membrane</keyword>
<evidence type="ECO:0000256" key="10">
    <source>
        <dbReference type="SAM" id="MobiDB-lite"/>
    </source>
</evidence>
<dbReference type="InterPro" id="IPR003369">
    <property type="entry name" value="TatA/B/E"/>
</dbReference>
<dbReference type="GO" id="GO:0043953">
    <property type="term" value="P:protein transport by the Tat complex"/>
    <property type="evidence" value="ECO:0007669"/>
    <property type="project" value="UniProtKB-UniRule"/>
</dbReference>
<comment type="function">
    <text evidence="9">Part of the twin-arginine translocation (Tat) system that transports large folded proteins containing a characteristic twin-arginine motif in their signal peptide across membranes. TatA could form the protein-conducting channel of the Tat system.</text>
</comment>
<keyword evidence="5 9" id="KW-0653">Protein transport</keyword>
<protein>
    <recommendedName>
        <fullName evidence="9">Sec-independent protein translocase protein TatA</fullName>
    </recommendedName>
</protein>
<comment type="subcellular location">
    <subcellularLocation>
        <location evidence="1 9">Cell membrane</location>
        <topology evidence="1 9">Single-pass membrane protein</topology>
    </subcellularLocation>
</comment>
<dbReference type="PANTHER" id="PTHR42982">
    <property type="entry name" value="SEC-INDEPENDENT PROTEIN TRANSLOCASE PROTEIN TATA"/>
    <property type="match status" value="1"/>
</dbReference>
<evidence type="ECO:0000313" key="11">
    <source>
        <dbReference type="EMBL" id="SDL78856.1"/>
    </source>
</evidence>
<evidence type="ECO:0000256" key="9">
    <source>
        <dbReference type="HAMAP-Rule" id="MF_00236"/>
    </source>
</evidence>
<dbReference type="PANTHER" id="PTHR42982:SF1">
    <property type="entry name" value="SEC-INDEPENDENT PROTEIN TRANSLOCASE PROTEIN TATA"/>
    <property type="match status" value="1"/>
</dbReference>
<evidence type="ECO:0000256" key="1">
    <source>
        <dbReference type="ARBA" id="ARBA00004162"/>
    </source>
</evidence>
<keyword evidence="3 9" id="KW-1003">Cell membrane</keyword>
<name>A0A1G9MX36_9FIRM</name>
<evidence type="ECO:0000256" key="4">
    <source>
        <dbReference type="ARBA" id="ARBA00022692"/>
    </source>
</evidence>
<keyword evidence="6 9" id="KW-1133">Transmembrane helix</keyword>
<accession>A0A1G9MX36</accession>
<comment type="subunit">
    <text evidence="9">Forms a complex with TatC.</text>
</comment>
<evidence type="ECO:0000313" key="12">
    <source>
        <dbReference type="Proteomes" id="UP000199476"/>
    </source>
</evidence>
<keyword evidence="4 9" id="KW-0812">Transmembrane</keyword>
<dbReference type="RefSeq" id="WP_089759789.1">
    <property type="nucleotide sequence ID" value="NZ_FNGO01000009.1"/>
</dbReference>
<dbReference type="PRINTS" id="PR01506">
    <property type="entry name" value="TATBPROTEIN"/>
</dbReference>
<reference evidence="11 12" key="1">
    <citation type="submission" date="2016-10" db="EMBL/GenBank/DDBJ databases">
        <authorList>
            <person name="de Groot N.N."/>
        </authorList>
    </citation>
    <scope>NUCLEOTIDE SEQUENCE [LARGE SCALE GENOMIC DNA]</scope>
    <source>
        <strain evidence="11 12">SLAS-1</strain>
    </source>
</reference>
<keyword evidence="7 9" id="KW-0811">Translocation</keyword>
<evidence type="ECO:0000256" key="7">
    <source>
        <dbReference type="ARBA" id="ARBA00023010"/>
    </source>
</evidence>
<keyword evidence="12" id="KW-1185">Reference proteome</keyword>
<gene>
    <name evidence="9" type="primary">tatA</name>
    <name evidence="11" type="ORF">SAMN04488692_10939</name>
</gene>
<comment type="similarity">
    <text evidence="9">Belongs to the TatA/E family.</text>
</comment>
<dbReference type="GO" id="GO:0008320">
    <property type="term" value="F:protein transmembrane transporter activity"/>
    <property type="evidence" value="ECO:0007669"/>
    <property type="project" value="UniProtKB-UniRule"/>
</dbReference>
<evidence type="ECO:0000256" key="6">
    <source>
        <dbReference type="ARBA" id="ARBA00022989"/>
    </source>
</evidence>
<dbReference type="NCBIfam" id="TIGR01411">
    <property type="entry name" value="tatAE"/>
    <property type="match status" value="1"/>
</dbReference>
<dbReference type="HAMAP" id="MF_00236">
    <property type="entry name" value="TatA_E"/>
    <property type="match status" value="1"/>
</dbReference>
<organism evidence="11 12">
    <name type="scientific">Halarsenatibacter silvermanii</name>
    <dbReference type="NCBI Taxonomy" id="321763"/>
    <lineage>
        <taxon>Bacteria</taxon>
        <taxon>Bacillati</taxon>
        <taxon>Bacillota</taxon>
        <taxon>Clostridia</taxon>
        <taxon>Halanaerobiales</taxon>
        <taxon>Halarsenatibacteraceae</taxon>
        <taxon>Halarsenatibacter</taxon>
    </lineage>
</organism>
<dbReference type="Pfam" id="PF02416">
    <property type="entry name" value="TatA_B_E"/>
    <property type="match status" value="1"/>
</dbReference>
<keyword evidence="2 9" id="KW-0813">Transport</keyword>
<proteinExistence type="inferred from homology"/>
<dbReference type="Gene3D" id="1.20.5.3310">
    <property type="match status" value="1"/>
</dbReference>
<evidence type="ECO:0000256" key="3">
    <source>
        <dbReference type="ARBA" id="ARBA00022475"/>
    </source>
</evidence>
<dbReference type="AlphaFoldDB" id="A0A1G9MX36"/>
<dbReference type="OrthoDB" id="9800908at2"/>
<dbReference type="InterPro" id="IPR006312">
    <property type="entry name" value="TatA/E"/>
</dbReference>
<dbReference type="GO" id="GO:0033281">
    <property type="term" value="C:TAT protein transport complex"/>
    <property type="evidence" value="ECO:0007669"/>
    <property type="project" value="UniProtKB-UniRule"/>
</dbReference>
<sequence length="57" mass="6001">MFGLGAKELGIVLVIILVIFGPGRLPEIGRSLGKGLGEFKRSARNGGDMESSGEEKL</sequence>
<evidence type="ECO:0000256" key="8">
    <source>
        <dbReference type="ARBA" id="ARBA00023136"/>
    </source>
</evidence>
<dbReference type="Proteomes" id="UP000199476">
    <property type="component" value="Unassembled WGS sequence"/>
</dbReference>
<feature type="region of interest" description="Disordered" evidence="10">
    <location>
        <begin position="38"/>
        <end position="57"/>
    </location>
</feature>
<dbReference type="EMBL" id="FNGO01000009">
    <property type="protein sequence ID" value="SDL78856.1"/>
    <property type="molecule type" value="Genomic_DNA"/>
</dbReference>